<feature type="domain" description="F-box" evidence="1">
    <location>
        <begin position="15"/>
        <end position="60"/>
    </location>
</feature>
<evidence type="ECO:0000313" key="3">
    <source>
        <dbReference type="Proteomes" id="UP000076154"/>
    </source>
</evidence>
<reference evidence="2" key="1">
    <citation type="submission" date="2018-04" db="EMBL/GenBank/DDBJ databases">
        <title>Whole genome sequencing of Hypsizygus marmoreus.</title>
        <authorList>
            <person name="Choi I.-G."/>
            <person name="Min B."/>
            <person name="Kim J.-G."/>
            <person name="Kim S."/>
            <person name="Oh Y.-L."/>
            <person name="Kong W.-S."/>
            <person name="Park H."/>
            <person name="Jeong J."/>
            <person name="Song E.-S."/>
        </authorList>
    </citation>
    <scope>NUCLEOTIDE SEQUENCE [LARGE SCALE GENOMIC DNA]</scope>
    <source>
        <strain evidence="2">51987-8</strain>
    </source>
</reference>
<dbReference type="Pfam" id="PF12937">
    <property type="entry name" value="F-box-like"/>
    <property type="match status" value="1"/>
</dbReference>
<organism evidence="2 3">
    <name type="scientific">Hypsizygus marmoreus</name>
    <name type="common">White beech mushroom</name>
    <name type="synonym">Agaricus marmoreus</name>
    <dbReference type="NCBI Taxonomy" id="39966"/>
    <lineage>
        <taxon>Eukaryota</taxon>
        <taxon>Fungi</taxon>
        <taxon>Dikarya</taxon>
        <taxon>Basidiomycota</taxon>
        <taxon>Agaricomycotina</taxon>
        <taxon>Agaricomycetes</taxon>
        <taxon>Agaricomycetidae</taxon>
        <taxon>Agaricales</taxon>
        <taxon>Tricholomatineae</taxon>
        <taxon>Lyophyllaceae</taxon>
        <taxon>Hypsizygus</taxon>
    </lineage>
</organism>
<dbReference type="EMBL" id="LUEZ02000041">
    <property type="protein sequence ID" value="RDB25164.1"/>
    <property type="molecule type" value="Genomic_DNA"/>
</dbReference>
<dbReference type="InterPro" id="IPR032675">
    <property type="entry name" value="LRR_dom_sf"/>
</dbReference>
<protein>
    <recommendedName>
        <fullName evidence="1">F-box domain-containing protein</fullName>
    </recommendedName>
</protein>
<accession>A0A369K0B5</accession>
<dbReference type="SUPFAM" id="SSF52047">
    <property type="entry name" value="RNI-like"/>
    <property type="match status" value="1"/>
</dbReference>
<sequence length="482" mass="53730">MSLAEATVSASSTLQDALIKLPDELILCILQNLHHDDLITLAAVSRHLHYIALEVLLRRFNVDLDSPSIFLRGNDNSITALPALAIALPAIGTSPARLSCDLTTKFDSPSIMIQEARALTRYVYKMDSVEEVALQLMHPPFVHWEEVVLNLMNVILSKSCRSLSIKSLESSSWTVSSGSPTIKRPTGLSKILRSNRLFAKRKSYPFLKVCHIQTLPRFLHPFYEQTLNASAITELSFKYIFNAKEWETFSGRITIPSLSHLSISHCALLASSFQQFVTRHPSITFLDFHHNMMMPVHPPRLPAGILPQLAQLQTSSEYITHYLPPMVSLAELSSIHITVGDKFHAFSRLDTALEHIASCAVDVKLCLEFGNIAGLEAWLKSKAAQTGMQKVESTLCCVKTLELDTLLPTGFSSHALAFIPQWLRLFPVLEHVSMTGRCILDPAASIPRIVRSIETTCPNVKSFSLQSETKWFHTYSQGVSLL</sequence>
<name>A0A369K0B5_HYPMA</name>
<keyword evidence="3" id="KW-1185">Reference proteome</keyword>
<dbReference type="Gene3D" id="1.20.1280.50">
    <property type="match status" value="1"/>
</dbReference>
<proteinExistence type="predicted"/>
<dbReference type="SUPFAM" id="SSF81383">
    <property type="entry name" value="F-box domain"/>
    <property type="match status" value="1"/>
</dbReference>
<dbReference type="Gene3D" id="3.80.10.10">
    <property type="entry name" value="Ribonuclease Inhibitor"/>
    <property type="match status" value="1"/>
</dbReference>
<dbReference type="InterPro" id="IPR036047">
    <property type="entry name" value="F-box-like_dom_sf"/>
</dbReference>
<dbReference type="Proteomes" id="UP000076154">
    <property type="component" value="Unassembled WGS sequence"/>
</dbReference>
<dbReference type="OrthoDB" id="2937708at2759"/>
<dbReference type="CDD" id="cd09917">
    <property type="entry name" value="F-box_SF"/>
    <property type="match status" value="1"/>
</dbReference>
<gene>
    <name evidence="2" type="ORF">Hypma_007983</name>
</gene>
<dbReference type="InterPro" id="IPR001810">
    <property type="entry name" value="F-box_dom"/>
</dbReference>
<dbReference type="InParanoid" id="A0A369K0B5"/>
<comment type="caution">
    <text evidence="2">The sequence shown here is derived from an EMBL/GenBank/DDBJ whole genome shotgun (WGS) entry which is preliminary data.</text>
</comment>
<evidence type="ECO:0000313" key="2">
    <source>
        <dbReference type="EMBL" id="RDB25164.1"/>
    </source>
</evidence>
<dbReference type="AlphaFoldDB" id="A0A369K0B5"/>
<dbReference type="PROSITE" id="PS50181">
    <property type="entry name" value="FBOX"/>
    <property type="match status" value="1"/>
</dbReference>
<evidence type="ECO:0000259" key="1">
    <source>
        <dbReference type="PROSITE" id="PS50181"/>
    </source>
</evidence>